<feature type="region of interest" description="Disordered" evidence="1">
    <location>
        <begin position="67"/>
        <end position="143"/>
    </location>
</feature>
<feature type="compositionally biased region" description="Basic residues" evidence="1">
    <location>
        <begin position="76"/>
        <end position="87"/>
    </location>
</feature>
<accession>A0A4Y2IUH3</accession>
<gene>
    <name evidence="2" type="ORF">AVEN_245603_1</name>
</gene>
<comment type="caution">
    <text evidence="2">The sequence shown here is derived from an EMBL/GenBank/DDBJ whole genome shotgun (WGS) entry which is preliminary data.</text>
</comment>
<organism evidence="2 3">
    <name type="scientific">Araneus ventricosus</name>
    <name type="common">Orbweaver spider</name>
    <name type="synonym">Epeira ventricosa</name>
    <dbReference type="NCBI Taxonomy" id="182803"/>
    <lineage>
        <taxon>Eukaryota</taxon>
        <taxon>Metazoa</taxon>
        <taxon>Ecdysozoa</taxon>
        <taxon>Arthropoda</taxon>
        <taxon>Chelicerata</taxon>
        <taxon>Arachnida</taxon>
        <taxon>Araneae</taxon>
        <taxon>Araneomorphae</taxon>
        <taxon>Entelegynae</taxon>
        <taxon>Araneoidea</taxon>
        <taxon>Araneidae</taxon>
        <taxon>Araneus</taxon>
    </lineage>
</organism>
<evidence type="ECO:0000313" key="3">
    <source>
        <dbReference type="Proteomes" id="UP000499080"/>
    </source>
</evidence>
<sequence length="143" mass="16483">MFYNLQSLQRTRFTNSLEDNIIANSANQEAEIDIRMEEIILEVDLEEEYQKLQVQESDMSYLNALITQKPIDGDHKRRPARRKRNHRASPTDGALSPSKDVWRSHEAHQTTIRRRARRCRCEVGSSTGGNRKQPSLASVPPQP</sequence>
<dbReference type="AlphaFoldDB" id="A0A4Y2IUH3"/>
<feature type="compositionally biased region" description="Polar residues" evidence="1">
    <location>
        <begin position="124"/>
        <end position="136"/>
    </location>
</feature>
<evidence type="ECO:0000313" key="2">
    <source>
        <dbReference type="EMBL" id="GBM80899.1"/>
    </source>
</evidence>
<keyword evidence="3" id="KW-1185">Reference proteome</keyword>
<protein>
    <submittedName>
        <fullName evidence="2">Uncharacterized protein</fullName>
    </submittedName>
</protein>
<proteinExistence type="predicted"/>
<dbReference type="Proteomes" id="UP000499080">
    <property type="component" value="Unassembled WGS sequence"/>
</dbReference>
<name>A0A4Y2IUH3_ARAVE</name>
<dbReference type="EMBL" id="BGPR01002911">
    <property type="protein sequence ID" value="GBM80899.1"/>
    <property type="molecule type" value="Genomic_DNA"/>
</dbReference>
<evidence type="ECO:0000256" key="1">
    <source>
        <dbReference type="SAM" id="MobiDB-lite"/>
    </source>
</evidence>
<reference evidence="2 3" key="1">
    <citation type="journal article" date="2019" name="Sci. Rep.">
        <title>Orb-weaving spider Araneus ventricosus genome elucidates the spidroin gene catalogue.</title>
        <authorList>
            <person name="Kono N."/>
            <person name="Nakamura H."/>
            <person name="Ohtoshi R."/>
            <person name="Moran D.A.P."/>
            <person name="Shinohara A."/>
            <person name="Yoshida Y."/>
            <person name="Fujiwara M."/>
            <person name="Mori M."/>
            <person name="Tomita M."/>
            <person name="Arakawa K."/>
        </authorList>
    </citation>
    <scope>NUCLEOTIDE SEQUENCE [LARGE SCALE GENOMIC DNA]</scope>
</reference>